<accession>A0A953M3E2</accession>
<feature type="domain" description="HD" evidence="1">
    <location>
        <begin position="34"/>
        <end position="152"/>
    </location>
</feature>
<gene>
    <name evidence="2" type="ORF">K8I29_18775</name>
</gene>
<dbReference type="Pfam" id="PF01966">
    <property type="entry name" value="HD"/>
    <property type="match status" value="1"/>
</dbReference>
<sequence length="265" mass="30518">MTESDLTRFRQWFSGYVRSFRLPDPGDQENIALKEEHTRRVCENSVRIAEAEGLGRNRVLLAETIGLFHDVGRFPQYAEYRTFRDSVSVNHGELGAKVLGEKGVLHPLSGKEQGIVSTAVRFHNVFRIPDLDDPERVLFIRLIRDADKLDIWRVFFEYYEEEAGDRPSAVGLGLPDSPGYSPEVLALLFDFRLIPLSMLKSLNDFKLTKLSWMYDLNFTTTYRLVRENGYIDRIAKTLPRTEEIEKAVAFLHAYLDKKIKEGKNG</sequence>
<dbReference type="PROSITE" id="PS51831">
    <property type="entry name" value="HD"/>
    <property type="match status" value="1"/>
</dbReference>
<organism evidence="2 3">
    <name type="scientific">Candidatus Nitrobium versatile</name>
    <dbReference type="NCBI Taxonomy" id="2884831"/>
    <lineage>
        <taxon>Bacteria</taxon>
        <taxon>Pseudomonadati</taxon>
        <taxon>Nitrospirota</taxon>
        <taxon>Nitrospiria</taxon>
        <taxon>Nitrospirales</taxon>
        <taxon>Nitrospiraceae</taxon>
        <taxon>Candidatus Nitrobium</taxon>
    </lineage>
</organism>
<reference evidence="2" key="1">
    <citation type="journal article" date="2021" name="bioRxiv">
        <title>Unraveling nitrogen, sulfur and carbon metabolic pathways and microbial community transcriptional responses to substrate deprivation and toxicity stresses in a bioreactor mimicking anoxic brackish coastal sediment conditions.</title>
        <authorList>
            <person name="Martins P.D."/>
            <person name="Echeveste M.J."/>
            <person name="Arshad A."/>
            <person name="Kurth J."/>
            <person name="Ouboter H."/>
            <person name="Jetten M.S.M."/>
            <person name="Welte C.U."/>
        </authorList>
    </citation>
    <scope>NUCLEOTIDE SEQUENCE</scope>
    <source>
        <strain evidence="2">MAG_39</strain>
    </source>
</reference>
<dbReference type="InterPro" id="IPR006674">
    <property type="entry name" value="HD_domain"/>
</dbReference>
<evidence type="ECO:0000313" key="2">
    <source>
        <dbReference type="EMBL" id="MBZ0158244.1"/>
    </source>
</evidence>
<proteinExistence type="predicted"/>
<evidence type="ECO:0000259" key="1">
    <source>
        <dbReference type="PROSITE" id="PS51831"/>
    </source>
</evidence>
<evidence type="ECO:0000313" key="3">
    <source>
        <dbReference type="Proteomes" id="UP000705867"/>
    </source>
</evidence>
<dbReference type="CDD" id="cd00077">
    <property type="entry name" value="HDc"/>
    <property type="match status" value="1"/>
</dbReference>
<dbReference type="InterPro" id="IPR003607">
    <property type="entry name" value="HD/PDEase_dom"/>
</dbReference>
<dbReference type="AlphaFoldDB" id="A0A953M3E2"/>
<name>A0A953M3E2_9BACT</name>
<dbReference type="Gene3D" id="1.10.3210.10">
    <property type="entry name" value="Hypothetical protein af1432"/>
    <property type="match status" value="1"/>
</dbReference>
<dbReference type="EMBL" id="JAIOIV010000145">
    <property type="protein sequence ID" value="MBZ0158244.1"/>
    <property type="molecule type" value="Genomic_DNA"/>
</dbReference>
<protein>
    <submittedName>
        <fullName evidence="2">HD domain-containing protein</fullName>
    </submittedName>
</protein>
<dbReference type="Proteomes" id="UP000705867">
    <property type="component" value="Unassembled WGS sequence"/>
</dbReference>
<comment type="caution">
    <text evidence="2">The sequence shown here is derived from an EMBL/GenBank/DDBJ whole genome shotgun (WGS) entry which is preliminary data.</text>
</comment>
<dbReference type="SUPFAM" id="SSF109604">
    <property type="entry name" value="HD-domain/PDEase-like"/>
    <property type="match status" value="1"/>
</dbReference>
<reference evidence="2" key="2">
    <citation type="submission" date="2021-08" db="EMBL/GenBank/DDBJ databases">
        <authorList>
            <person name="Dalcin Martins P."/>
        </authorList>
    </citation>
    <scope>NUCLEOTIDE SEQUENCE</scope>
    <source>
        <strain evidence="2">MAG_39</strain>
    </source>
</reference>